<dbReference type="RefSeq" id="WP_206963816.1">
    <property type="nucleotide sequence ID" value="NZ_BAAAJJ010000001.1"/>
</dbReference>
<feature type="domain" description="BioF2-like acetyltransferase" evidence="1">
    <location>
        <begin position="183"/>
        <end position="328"/>
    </location>
</feature>
<evidence type="ECO:0000313" key="2">
    <source>
        <dbReference type="EMBL" id="MBO0514416.1"/>
    </source>
</evidence>
<name>A0A939F884_9ACTN</name>
<evidence type="ECO:0000313" key="3">
    <source>
        <dbReference type="Proteomes" id="UP000664167"/>
    </source>
</evidence>
<dbReference type="Pfam" id="PF13480">
    <property type="entry name" value="Acetyltransf_6"/>
    <property type="match status" value="1"/>
</dbReference>
<keyword evidence="3" id="KW-1185">Reference proteome</keyword>
<accession>A0A939F884</accession>
<organism evidence="2 3">
    <name type="scientific">Streptomyces beijiangensis</name>
    <dbReference type="NCBI Taxonomy" id="163361"/>
    <lineage>
        <taxon>Bacteria</taxon>
        <taxon>Bacillati</taxon>
        <taxon>Actinomycetota</taxon>
        <taxon>Actinomycetes</taxon>
        <taxon>Kitasatosporales</taxon>
        <taxon>Streptomycetaceae</taxon>
        <taxon>Streptomyces</taxon>
    </lineage>
</organism>
<proteinExistence type="predicted"/>
<dbReference type="EMBL" id="JAFLRJ010000207">
    <property type="protein sequence ID" value="MBO0514416.1"/>
    <property type="molecule type" value="Genomic_DNA"/>
</dbReference>
<dbReference type="InterPro" id="IPR038740">
    <property type="entry name" value="BioF2-like_GNAT_dom"/>
</dbReference>
<comment type="caution">
    <text evidence="2">The sequence shown here is derived from an EMBL/GenBank/DDBJ whole genome shotgun (WGS) entry which is preliminary data.</text>
</comment>
<protein>
    <submittedName>
        <fullName evidence="2">GNAT family N-acetyltransferase</fullName>
    </submittedName>
</protein>
<sequence length="373" mass="40910">MTVPARTVPALTVPARASFTTTVCTDGREFGQLSEEWGDLHRRCTAATPFQHHAWLHSWWTSYGTPGRLRVVLVRESGRLVAAAALHRVRGVVPVLTPLGGAITDFSDVLLDDRSEAAAAVLTEALAGLARSAVIDFREVRPEAAVLRVRALWDGPSRLLPDSMCLELPAVPMDRLVQRLPSSRAQRTRAKLRKLDAIGIGLREVGAEEVPAALDRLLTLHQRQWQDRGVTPEHLSERFAGHLKQAVAPMVACGDARLTEFSIDGEVVASDLTLISPRLAGGYLYGADPGLRTRKVDVATLLLRHCAQEASTGGQATLSMLRGTEPYKNHWCPDPVGNHRVLLARRRFTPAIMGLTAQIRGRIWARDTLRGRL</sequence>
<gene>
    <name evidence="2" type="ORF">J0695_21850</name>
</gene>
<dbReference type="AlphaFoldDB" id="A0A939F884"/>
<dbReference type="SUPFAM" id="SSF55729">
    <property type="entry name" value="Acyl-CoA N-acyltransferases (Nat)"/>
    <property type="match status" value="1"/>
</dbReference>
<evidence type="ECO:0000259" key="1">
    <source>
        <dbReference type="Pfam" id="PF13480"/>
    </source>
</evidence>
<dbReference type="Proteomes" id="UP000664167">
    <property type="component" value="Unassembled WGS sequence"/>
</dbReference>
<dbReference type="InterPro" id="IPR016181">
    <property type="entry name" value="Acyl_CoA_acyltransferase"/>
</dbReference>
<reference evidence="2" key="1">
    <citation type="submission" date="2021-03" db="EMBL/GenBank/DDBJ databases">
        <title>Streptomyces poriferae sp. nov., a novel marine sponge-derived Actinobacteria species with anti-MRSA activity.</title>
        <authorList>
            <person name="Sandoval-Powers M."/>
            <person name="Kralova S."/>
            <person name="Nguyen G.-S."/>
            <person name="Fawwal D."/>
            <person name="Degnes K."/>
            <person name="Klinkenberg G."/>
            <person name="Sletta H."/>
            <person name="Wentzel A."/>
            <person name="Liles M.R."/>
        </authorList>
    </citation>
    <scope>NUCLEOTIDE SEQUENCE</scope>
    <source>
        <strain evidence="2">DSM 41794</strain>
    </source>
</reference>